<dbReference type="InterPro" id="IPR032710">
    <property type="entry name" value="NTF2-like_dom_sf"/>
</dbReference>
<organism evidence="2 3">
    <name type="scientific">Saccharomonospora marina XMU15</name>
    <dbReference type="NCBI Taxonomy" id="882083"/>
    <lineage>
        <taxon>Bacteria</taxon>
        <taxon>Bacillati</taxon>
        <taxon>Actinomycetota</taxon>
        <taxon>Actinomycetes</taxon>
        <taxon>Pseudonocardiales</taxon>
        <taxon>Pseudonocardiaceae</taxon>
        <taxon>Saccharomonospora</taxon>
    </lineage>
</organism>
<dbReference type="eggNOG" id="COG4319">
    <property type="taxonomic scope" value="Bacteria"/>
</dbReference>
<dbReference type="InterPro" id="IPR011944">
    <property type="entry name" value="Steroid_delta5-4_isomerase"/>
</dbReference>
<dbReference type="RefSeq" id="WP_009155044.1">
    <property type="nucleotide sequence ID" value="NZ_CM001439.1"/>
</dbReference>
<dbReference type="EMBL" id="CM001439">
    <property type="protein sequence ID" value="EHR51662.1"/>
    <property type="molecule type" value="Genomic_DNA"/>
</dbReference>
<name>H5WWP9_9PSEU</name>
<sequence>MTPRSATTDDEAALEQLEQRQAQAWADGDGAAWAATFTDDADFVDWMGGRLHGRPAIEESFQQGFDTFMAATRMSPAAERVVRFVTPDVALVITSGNCVLRPGETRCRPEELSLQTKVAVRRAGNWLFTSFHNSRMRQADPA</sequence>
<protein>
    <recommendedName>
        <fullName evidence="1">DUF4440 domain-containing protein</fullName>
    </recommendedName>
</protein>
<evidence type="ECO:0000313" key="2">
    <source>
        <dbReference type="EMBL" id="EHR51662.1"/>
    </source>
</evidence>
<evidence type="ECO:0000313" key="3">
    <source>
        <dbReference type="Proteomes" id="UP000004926"/>
    </source>
</evidence>
<dbReference type="Gene3D" id="3.10.450.50">
    <property type="match status" value="1"/>
</dbReference>
<dbReference type="Pfam" id="PF14534">
    <property type="entry name" value="DUF4440"/>
    <property type="match status" value="1"/>
</dbReference>
<accession>H5WWP9</accession>
<dbReference type="OrthoDB" id="2887901at2"/>
<dbReference type="HOGENOM" id="CLU_129336_1_0_11"/>
<dbReference type="SUPFAM" id="SSF54427">
    <property type="entry name" value="NTF2-like"/>
    <property type="match status" value="1"/>
</dbReference>
<dbReference type="Proteomes" id="UP000004926">
    <property type="component" value="Chromosome"/>
</dbReference>
<reference evidence="2 3" key="1">
    <citation type="journal article" date="2012" name="Stand. Genomic Sci.">
        <title>Genome sequence of the ocean sediment bacterium Saccharomonospora marina type strain (XMU15(T)).</title>
        <authorList>
            <person name="Klenk H.P."/>
            <person name="Lu M."/>
            <person name="Lucas S."/>
            <person name="Lapidus A."/>
            <person name="Copeland A."/>
            <person name="Pitluck S."/>
            <person name="Goodwin L.A."/>
            <person name="Han C."/>
            <person name="Tapia R."/>
            <person name="Brambilla E.M."/>
            <person name="Potter G."/>
            <person name="Land M."/>
            <person name="Ivanova N."/>
            <person name="Rohde M."/>
            <person name="Goker M."/>
            <person name="Detter J.C."/>
            <person name="Li W.J."/>
            <person name="Kyrpides N.C."/>
            <person name="Woyke T."/>
        </authorList>
    </citation>
    <scope>NUCLEOTIDE SEQUENCE [LARGE SCALE GENOMIC DNA]</scope>
    <source>
        <strain evidence="2 3">XMU15</strain>
    </source>
</reference>
<keyword evidence="3" id="KW-1185">Reference proteome</keyword>
<feature type="domain" description="DUF4440" evidence="1">
    <location>
        <begin position="14"/>
        <end position="126"/>
    </location>
</feature>
<dbReference type="NCBIfam" id="TIGR02246">
    <property type="entry name" value="SgcJ/EcaC family oxidoreductase"/>
    <property type="match status" value="1"/>
</dbReference>
<proteinExistence type="predicted"/>
<dbReference type="AlphaFoldDB" id="H5WWP9"/>
<gene>
    <name evidence="2" type="ORF">SacmaDRAFT_3442</name>
</gene>
<dbReference type="STRING" id="882083.SacmaDRAFT_3442"/>
<dbReference type="InterPro" id="IPR027843">
    <property type="entry name" value="DUF4440"/>
</dbReference>
<evidence type="ECO:0000259" key="1">
    <source>
        <dbReference type="Pfam" id="PF14534"/>
    </source>
</evidence>